<dbReference type="Pfam" id="PF15065">
    <property type="entry name" value="NCU-G1"/>
    <property type="match status" value="1"/>
</dbReference>
<protein>
    <submittedName>
        <fullName evidence="2">Uncharacterized protein</fullName>
    </submittedName>
</protein>
<proteinExistence type="predicted"/>
<dbReference type="EMBL" id="CAJNOK010021609">
    <property type="protein sequence ID" value="CAF1334838.1"/>
    <property type="molecule type" value="Genomic_DNA"/>
</dbReference>
<dbReference type="Proteomes" id="UP000677228">
    <property type="component" value="Unassembled WGS sequence"/>
</dbReference>
<organism evidence="2 3">
    <name type="scientific">Didymodactylos carnosus</name>
    <dbReference type="NCBI Taxonomy" id="1234261"/>
    <lineage>
        <taxon>Eukaryota</taxon>
        <taxon>Metazoa</taxon>
        <taxon>Spiralia</taxon>
        <taxon>Gnathifera</taxon>
        <taxon>Rotifera</taxon>
        <taxon>Eurotatoria</taxon>
        <taxon>Bdelloidea</taxon>
        <taxon>Philodinida</taxon>
        <taxon>Philodinidae</taxon>
        <taxon>Didymodactylos</taxon>
    </lineage>
</organism>
<gene>
    <name evidence="1" type="ORF">OVA965_LOCUS30063</name>
    <name evidence="2" type="ORF">TMI583_LOCUS30858</name>
</gene>
<evidence type="ECO:0000313" key="2">
    <source>
        <dbReference type="EMBL" id="CAF4146198.1"/>
    </source>
</evidence>
<accession>A0A8S2R942</accession>
<dbReference type="Proteomes" id="UP000682733">
    <property type="component" value="Unassembled WGS sequence"/>
</dbReference>
<dbReference type="AlphaFoldDB" id="A0A8S2R942"/>
<evidence type="ECO:0000313" key="3">
    <source>
        <dbReference type="Proteomes" id="UP000682733"/>
    </source>
</evidence>
<sequence>MAILSVVLRRVMEFVDYDDNENINEKTIFSYWLNTSDKYTMNYKESTSVFQILINEINGTLQIEVVYEGTKMRDTKFSKLYVTPTSYFLNIELQTTKLNSSKSRFAFELLTMGFNMNRPRISTLRYMDDQYTLGTSIFSYNDYYCPK</sequence>
<evidence type="ECO:0000313" key="1">
    <source>
        <dbReference type="EMBL" id="CAF1334838.1"/>
    </source>
</evidence>
<reference evidence="2" key="1">
    <citation type="submission" date="2021-02" db="EMBL/GenBank/DDBJ databases">
        <authorList>
            <person name="Nowell W R."/>
        </authorList>
    </citation>
    <scope>NUCLEOTIDE SEQUENCE</scope>
</reference>
<dbReference type="EMBL" id="CAJOBA010043233">
    <property type="protein sequence ID" value="CAF4146198.1"/>
    <property type="molecule type" value="Genomic_DNA"/>
</dbReference>
<dbReference type="InterPro" id="IPR029382">
    <property type="entry name" value="NCU-G1"/>
</dbReference>
<comment type="caution">
    <text evidence="2">The sequence shown here is derived from an EMBL/GenBank/DDBJ whole genome shotgun (WGS) entry which is preliminary data.</text>
</comment>
<name>A0A8S2R942_9BILA</name>